<accession>A0AC35U9J1</accession>
<organism evidence="1 2">
    <name type="scientific">Rhabditophanes sp. KR3021</name>
    <dbReference type="NCBI Taxonomy" id="114890"/>
    <lineage>
        <taxon>Eukaryota</taxon>
        <taxon>Metazoa</taxon>
        <taxon>Ecdysozoa</taxon>
        <taxon>Nematoda</taxon>
        <taxon>Chromadorea</taxon>
        <taxon>Rhabditida</taxon>
        <taxon>Tylenchina</taxon>
        <taxon>Panagrolaimomorpha</taxon>
        <taxon>Strongyloidoidea</taxon>
        <taxon>Alloionematidae</taxon>
        <taxon>Rhabditophanes</taxon>
    </lineage>
</organism>
<name>A0AC35U9J1_9BILA</name>
<reference evidence="2" key="1">
    <citation type="submission" date="2016-11" db="UniProtKB">
        <authorList>
            <consortium name="WormBaseParasite"/>
        </authorList>
    </citation>
    <scope>IDENTIFICATION</scope>
    <source>
        <strain evidence="2">KR3021</strain>
    </source>
</reference>
<sequence length="166" mass="19466">MSSILRCPNFEELRGKDLSTVVELTFKNGGIAKTAKCSVCYHSIYFYKKIINQPDKDKCVISDITLGEFECYQEFILKAEDFCWTEKKVYRLINGQCYLNPDYLELTIGKCFENNSNFSYLPNVYEYLNNTHLFPKELSSKENAIICLDLFTKWINLLKKIDFCHE</sequence>
<dbReference type="WBParaSite" id="RSKR_0000959400.1">
    <property type="protein sequence ID" value="RSKR_0000959400.1"/>
    <property type="gene ID" value="RSKR_0000959400"/>
</dbReference>
<dbReference type="Proteomes" id="UP000095286">
    <property type="component" value="Unplaced"/>
</dbReference>
<protein>
    <submittedName>
        <fullName evidence="2">Uncharacterized protein</fullName>
    </submittedName>
</protein>
<evidence type="ECO:0000313" key="1">
    <source>
        <dbReference type="Proteomes" id="UP000095286"/>
    </source>
</evidence>
<evidence type="ECO:0000313" key="2">
    <source>
        <dbReference type="WBParaSite" id="RSKR_0000959400.1"/>
    </source>
</evidence>
<proteinExistence type="predicted"/>